<feature type="compositionally biased region" description="Low complexity" evidence="7">
    <location>
        <begin position="24"/>
        <end position="42"/>
    </location>
</feature>
<organism evidence="8 9">
    <name type="scientific">Eimeria maxima</name>
    <name type="common">Coccidian parasite</name>
    <dbReference type="NCBI Taxonomy" id="5804"/>
    <lineage>
        <taxon>Eukaryota</taxon>
        <taxon>Sar</taxon>
        <taxon>Alveolata</taxon>
        <taxon>Apicomplexa</taxon>
        <taxon>Conoidasida</taxon>
        <taxon>Coccidia</taxon>
        <taxon>Eucoccidiorida</taxon>
        <taxon>Eimeriorina</taxon>
        <taxon>Eimeriidae</taxon>
        <taxon>Eimeria</taxon>
    </lineage>
</organism>
<evidence type="ECO:0000313" key="9">
    <source>
        <dbReference type="Proteomes" id="UP000030763"/>
    </source>
</evidence>
<dbReference type="PRINTS" id="PR00773">
    <property type="entry name" value="GRPEPROTEIN"/>
</dbReference>
<dbReference type="InterPro" id="IPR009012">
    <property type="entry name" value="GrpE_head"/>
</dbReference>
<dbReference type="GeneID" id="25337307"/>
<dbReference type="PANTHER" id="PTHR21237">
    <property type="entry name" value="GRPE PROTEIN"/>
    <property type="match status" value="1"/>
</dbReference>
<feature type="coiled-coil region" evidence="6">
    <location>
        <begin position="144"/>
        <end position="171"/>
    </location>
</feature>
<dbReference type="HAMAP" id="MF_01151">
    <property type="entry name" value="GrpE"/>
    <property type="match status" value="1"/>
</dbReference>
<dbReference type="CDD" id="cd00446">
    <property type="entry name" value="GrpE"/>
    <property type="match status" value="1"/>
</dbReference>
<dbReference type="GO" id="GO:0000774">
    <property type="term" value="F:adenyl-nucleotide exchange factor activity"/>
    <property type="evidence" value="ECO:0007669"/>
    <property type="project" value="InterPro"/>
</dbReference>
<dbReference type="VEuPathDB" id="ToxoDB:EMWEY_00033210"/>
<dbReference type="OMA" id="CNRFHSL"/>
<comment type="similarity">
    <text evidence="2 5">Belongs to the GrpE family.</text>
</comment>
<reference evidence="8" key="1">
    <citation type="submission" date="2013-10" db="EMBL/GenBank/DDBJ databases">
        <title>Genomic analysis of the causative agents of coccidiosis in chickens.</title>
        <authorList>
            <person name="Reid A.J."/>
            <person name="Blake D."/>
            <person name="Billington K."/>
            <person name="Browne H."/>
            <person name="Dunn M."/>
            <person name="Hung S."/>
            <person name="Kawahara F."/>
            <person name="Miranda-Saavedra D."/>
            <person name="Mourier T."/>
            <person name="Nagra H."/>
            <person name="Otto T.D."/>
            <person name="Rawlings N."/>
            <person name="Sanchez A."/>
            <person name="Sanders M."/>
            <person name="Subramaniam C."/>
            <person name="Tay Y."/>
            <person name="Dear P."/>
            <person name="Doerig C."/>
            <person name="Gruber A."/>
            <person name="Parkinson J."/>
            <person name="Shirley M."/>
            <person name="Wan K.L."/>
            <person name="Berriman M."/>
            <person name="Tomley F."/>
            <person name="Pain A."/>
        </authorList>
    </citation>
    <scope>NUCLEOTIDE SEQUENCE [LARGE SCALE GENOMIC DNA]</scope>
    <source>
        <strain evidence="8">Weybridge</strain>
    </source>
</reference>
<dbReference type="GO" id="GO:0001405">
    <property type="term" value="C:PAM complex, Tim23 associated import motor"/>
    <property type="evidence" value="ECO:0007669"/>
    <property type="project" value="TreeGrafter"/>
</dbReference>
<feature type="region of interest" description="Disordered" evidence="7">
    <location>
        <begin position="11"/>
        <end position="84"/>
    </location>
</feature>
<dbReference type="InterPro" id="IPR000740">
    <property type="entry name" value="GrpE"/>
</dbReference>
<evidence type="ECO:0000313" key="8">
    <source>
        <dbReference type="EMBL" id="CDJ60639.1"/>
    </source>
</evidence>
<dbReference type="GO" id="GO:0030150">
    <property type="term" value="P:protein import into mitochondrial matrix"/>
    <property type="evidence" value="ECO:0007669"/>
    <property type="project" value="TreeGrafter"/>
</dbReference>
<dbReference type="EMBL" id="HG721897">
    <property type="protein sequence ID" value="CDJ60639.1"/>
    <property type="molecule type" value="Genomic_DNA"/>
</dbReference>
<evidence type="ECO:0000256" key="6">
    <source>
        <dbReference type="SAM" id="Coils"/>
    </source>
</evidence>
<dbReference type="FunFam" id="2.30.22.10:FF:000002">
    <property type="entry name" value="GrpE protein homolog"/>
    <property type="match status" value="1"/>
</dbReference>
<dbReference type="AlphaFoldDB" id="U6MDX5"/>
<dbReference type="Gene3D" id="2.30.22.10">
    <property type="entry name" value="Head domain of nucleotide exchange factor GrpE"/>
    <property type="match status" value="1"/>
</dbReference>
<keyword evidence="9" id="KW-1185">Reference proteome</keyword>
<dbReference type="GO" id="GO:0051082">
    <property type="term" value="F:unfolded protein binding"/>
    <property type="evidence" value="ECO:0007669"/>
    <property type="project" value="TreeGrafter"/>
</dbReference>
<feature type="coiled-coil region" evidence="6">
    <location>
        <begin position="92"/>
        <end position="119"/>
    </location>
</feature>
<dbReference type="SUPFAM" id="SSF51064">
    <property type="entry name" value="Head domain of nucleotide exchange factor GrpE"/>
    <property type="match status" value="1"/>
</dbReference>
<dbReference type="GO" id="GO:0042803">
    <property type="term" value="F:protein homodimerization activity"/>
    <property type="evidence" value="ECO:0007669"/>
    <property type="project" value="InterPro"/>
</dbReference>
<proteinExistence type="inferred from homology"/>
<evidence type="ECO:0000256" key="3">
    <source>
        <dbReference type="ARBA" id="ARBA00023186"/>
    </source>
</evidence>
<dbReference type="SUPFAM" id="SSF58014">
    <property type="entry name" value="Coiled-coil domain of nucleotide exchange factor GrpE"/>
    <property type="match status" value="1"/>
</dbReference>
<dbReference type="GO" id="GO:0051087">
    <property type="term" value="F:protein-folding chaperone binding"/>
    <property type="evidence" value="ECO:0007669"/>
    <property type="project" value="InterPro"/>
</dbReference>
<keyword evidence="6" id="KW-0175">Coiled coil</keyword>
<dbReference type="PROSITE" id="PS01071">
    <property type="entry name" value="GRPE"/>
    <property type="match status" value="1"/>
</dbReference>
<evidence type="ECO:0000256" key="7">
    <source>
        <dbReference type="SAM" id="MobiDB-lite"/>
    </source>
</evidence>
<dbReference type="Pfam" id="PF01025">
    <property type="entry name" value="GrpE"/>
    <property type="match status" value="1"/>
</dbReference>
<accession>U6MDX5</accession>
<protein>
    <recommendedName>
        <fullName evidence="4">GrpE protein homolog</fullName>
    </recommendedName>
</protein>
<dbReference type="Proteomes" id="UP000030763">
    <property type="component" value="Unassembled WGS sequence"/>
</dbReference>
<comment type="function">
    <text evidence="4">Essential component of the PAM complex, a complex required for the translocation of transit peptide-containing proteins from the inner membrane into the mitochondrial matrix in an ATP-dependent manner.</text>
</comment>
<evidence type="ECO:0000256" key="5">
    <source>
        <dbReference type="RuleBase" id="RU004478"/>
    </source>
</evidence>
<evidence type="ECO:0000256" key="1">
    <source>
        <dbReference type="ARBA" id="ARBA00004305"/>
    </source>
</evidence>
<dbReference type="RefSeq" id="XP_013337289.1">
    <property type="nucleotide sequence ID" value="XM_013481835.1"/>
</dbReference>
<dbReference type="Gene3D" id="3.90.20.20">
    <property type="match status" value="1"/>
</dbReference>
<comment type="subcellular location">
    <subcellularLocation>
        <location evidence="1 4">Mitochondrion matrix</location>
    </subcellularLocation>
</comment>
<name>U6MDX5_EIMMA</name>
<dbReference type="OrthoDB" id="201635at2759"/>
<feature type="compositionally biased region" description="Acidic residues" evidence="7">
    <location>
        <begin position="68"/>
        <end position="83"/>
    </location>
</feature>
<evidence type="ECO:0000256" key="2">
    <source>
        <dbReference type="ARBA" id="ARBA00009054"/>
    </source>
</evidence>
<evidence type="ECO:0000256" key="4">
    <source>
        <dbReference type="RuleBase" id="RU000640"/>
    </source>
</evidence>
<dbReference type="GO" id="GO:0006457">
    <property type="term" value="P:protein folding"/>
    <property type="evidence" value="ECO:0007669"/>
    <property type="project" value="InterPro"/>
</dbReference>
<dbReference type="InterPro" id="IPR013805">
    <property type="entry name" value="GrpE_CC"/>
</dbReference>
<sequence>MRFPTAAEAAAAAAAAPSGYRFLSSSSSSTSAAMNSSSSSSSPDAAGETATEGSGVPTGDRKDRDLQEEINSEEDDEIEDPEQVDIRLRAQLAAAREVAKGLEESNAELKDKLLRCLAEQENARVASARDYAISGFAKALLDVGDSLTHARQQLQQQLEKQQQQQQQQQQQPQQQGLDQLKQFVDGISLTDNLFHKTLERFGVEQYDPMGEKFDPALHEALFEMDGPSDKKGKVAQVVQRGYRIKDRILRAAKVGVVKP</sequence>
<gene>
    <name evidence="8" type="ORF">EMWEY_00033210</name>
</gene>
<dbReference type="PANTHER" id="PTHR21237:SF23">
    <property type="entry name" value="GRPE PROTEIN HOMOLOG, MITOCHONDRIAL"/>
    <property type="match status" value="1"/>
</dbReference>
<keyword evidence="3 4" id="KW-0143">Chaperone</keyword>
<keyword evidence="4" id="KW-0496">Mitochondrion</keyword>
<reference evidence="8" key="2">
    <citation type="submission" date="2013-10" db="EMBL/GenBank/DDBJ databases">
        <authorList>
            <person name="Aslett M."/>
        </authorList>
    </citation>
    <scope>NUCLEOTIDE SEQUENCE [LARGE SCALE GENOMIC DNA]</scope>
    <source>
        <strain evidence="8">Weybridge</strain>
    </source>
</reference>